<feature type="region of interest" description="Disordered" evidence="3">
    <location>
        <begin position="517"/>
        <end position="542"/>
    </location>
</feature>
<reference evidence="5 6" key="1">
    <citation type="journal article" date="2020" name="IScience">
        <title>Genome Sequencing of the Endangered Kingdonia uniflora (Circaeasteraceae, Ranunculales) Reveals Potential Mechanisms of Evolutionary Specialization.</title>
        <authorList>
            <person name="Sun Y."/>
            <person name="Deng T."/>
            <person name="Zhang A."/>
            <person name="Moore M.J."/>
            <person name="Landis J.B."/>
            <person name="Lin N."/>
            <person name="Zhang H."/>
            <person name="Zhang X."/>
            <person name="Huang J."/>
            <person name="Zhang X."/>
            <person name="Sun H."/>
            <person name="Wang H."/>
        </authorList>
    </citation>
    <scope>NUCLEOTIDE SEQUENCE [LARGE SCALE GENOMIC DNA]</scope>
    <source>
        <strain evidence="5">TB1705</strain>
        <tissue evidence="5">Leaf</tissue>
    </source>
</reference>
<organism evidence="5 6">
    <name type="scientific">Kingdonia uniflora</name>
    <dbReference type="NCBI Taxonomy" id="39325"/>
    <lineage>
        <taxon>Eukaryota</taxon>
        <taxon>Viridiplantae</taxon>
        <taxon>Streptophyta</taxon>
        <taxon>Embryophyta</taxon>
        <taxon>Tracheophyta</taxon>
        <taxon>Spermatophyta</taxon>
        <taxon>Magnoliopsida</taxon>
        <taxon>Ranunculales</taxon>
        <taxon>Circaeasteraceae</taxon>
        <taxon>Kingdonia</taxon>
    </lineage>
</organism>
<feature type="compositionally biased region" description="Low complexity" evidence="3">
    <location>
        <begin position="517"/>
        <end position="533"/>
    </location>
</feature>
<keyword evidence="6" id="KW-1185">Reference proteome</keyword>
<dbReference type="EMBL" id="JACGCM010001210">
    <property type="protein sequence ID" value="KAF6158975.1"/>
    <property type="molecule type" value="Genomic_DNA"/>
</dbReference>
<dbReference type="PROSITE" id="PS50888">
    <property type="entry name" value="BHLH"/>
    <property type="match status" value="1"/>
</dbReference>
<evidence type="ECO:0000259" key="4">
    <source>
        <dbReference type="PROSITE" id="PS50888"/>
    </source>
</evidence>
<dbReference type="AlphaFoldDB" id="A0A7J7MVN8"/>
<keyword evidence="2" id="KW-0804">Transcription</keyword>
<evidence type="ECO:0000313" key="6">
    <source>
        <dbReference type="Proteomes" id="UP000541444"/>
    </source>
</evidence>
<feature type="compositionally biased region" description="Basic and acidic residues" evidence="3">
    <location>
        <begin position="730"/>
        <end position="759"/>
    </location>
</feature>
<comment type="caution">
    <text evidence="5">The sequence shown here is derived from an EMBL/GenBank/DDBJ whole genome shotgun (WGS) entry which is preliminary data.</text>
</comment>
<accession>A0A7J7MVN8</accession>
<protein>
    <recommendedName>
        <fullName evidence="4">BHLH domain-containing protein</fullName>
    </recommendedName>
</protein>
<dbReference type="OrthoDB" id="1883654at2759"/>
<dbReference type="InterPro" id="IPR043561">
    <property type="entry name" value="LHW-like"/>
</dbReference>
<dbReference type="InterPro" id="IPR025610">
    <property type="entry name" value="MYC/MYB_N"/>
</dbReference>
<dbReference type="Pfam" id="PF23176">
    <property type="entry name" value="bHLH_LHW"/>
    <property type="match status" value="1"/>
</dbReference>
<dbReference type="GO" id="GO:0003700">
    <property type="term" value="F:DNA-binding transcription factor activity"/>
    <property type="evidence" value="ECO:0007669"/>
    <property type="project" value="InterPro"/>
</dbReference>
<name>A0A7J7MVN8_9MAGN</name>
<keyword evidence="1" id="KW-0805">Transcription regulation</keyword>
<dbReference type="PANTHER" id="PTHR46196">
    <property type="entry name" value="TRANSCRIPTION FACTOR BHLH155-LIKE ISOFORM X1-RELATED"/>
    <property type="match status" value="1"/>
</dbReference>
<dbReference type="Pfam" id="PF14215">
    <property type="entry name" value="bHLH-MYC_N"/>
    <property type="match status" value="1"/>
</dbReference>
<evidence type="ECO:0000256" key="1">
    <source>
        <dbReference type="ARBA" id="ARBA00023015"/>
    </source>
</evidence>
<sequence length="857" mass="94341">MCSLMKESLKCICGENQWDYAVFWRTGYQNPRLLVWEDYHYEPHTDSTFSVITGIDSTKSLFEEWKGLWNSATPQRWYQAEDKVHSLLNRMMANNQVHVVGEGVVGRAAFTGCHQWILQENTIRQGNLSDVMEEVHHQFSAGIQTIAVIPVLSHGVVQLGSTHAVVENMRFVSDVKILIAQLGGVPDSILLNNSVENPCQTIKVSTSLGVPLIADLEKLPNSQAARFTSFARCNQELSTAQASELFNQSYYSLTTKTGENMQPNGLAMQRTSNALPTPTQSLSDLFQEKPLPVVKPMVEAGAAGAQVIFSKSDRQLNLQPSMHSSSSIFNHKHLQLGSFCHNLNPVEHKIDCGAWMQELGLNRLPASNKPATSQLNSTLGGFPNSLKSSDITSFLGGSKSLNSVKDHQTSFSCSIPYKSARSKSSLEGFPLSSYDKSLADASDHGNPLNNGDALHMVPHGGYFSDNDNHFQNKWTAGKQVVDHGTCQTVNIPQAHQNKHTSSCYSPMGDRLQDGWARSLSVSSRRPSSQNVSSEDPPSQPPLGNELFDIFLLDYRRKQVSGSSIDQLIDGEDILKISSSDVSCTRQIDTAGPENIAVNDGISESGVFLETGSDHLLDAVVSKVQTCAKWNADENLSCWTTLTKTSSSVLTDSPTCTQDIAPYQRQEKLFSKLSSFVKPQIIESSSIRSGCSKENAGVCSQLNSMYESRISLDEDSSDTKCDNSISTAHSKRPESMEKSNRKRLRPGESLRPRPKDRQNIQDRVKELREIVPNGAKCSIDALLERTIKHMFFLQSVTKHGDKLKQTVESKACALGHKVRRHQAQVLVGHAGLPVALKCIDGEIVYRGSVWCAKGRGPG</sequence>
<feature type="domain" description="BHLH" evidence="4">
    <location>
        <begin position="743"/>
        <end position="792"/>
    </location>
</feature>
<dbReference type="Proteomes" id="UP000541444">
    <property type="component" value="Unassembled WGS sequence"/>
</dbReference>
<evidence type="ECO:0000256" key="3">
    <source>
        <dbReference type="SAM" id="MobiDB-lite"/>
    </source>
</evidence>
<proteinExistence type="predicted"/>
<dbReference type="InterPro" id="IPR011598">
    <property type="entry name" value="bHLH_dom"/>
</dbReference>
<evidence type="ECO:0000313" key="5">
    <source>
        <dbReference type="EMBL" id="KAF6158975.1"/>
    </source>
</evidence>
<feature type="region of interest" description="Disordered" evidence="3">
    <location>
        <begin position="712"/>
        <end position="759"/>
    </location>
</feature>
<evidence type="ECO:0000256" key="2">
    <source>
        <dbReference type="ARBA" id="ARBA00023163"/>
    </source>
</evidence>
<dbReference type="GO" id="GO:0046983">
    <property type="term" value="F:protein dimerization activity"/>
    <property type="evidence" value="ECO:0007669"/>
    <property type="project" value="InterPro"/>
</dbReference>
<gene>
    <name evidence="5" type="ORF">GIB67_042056</name>
</gene>
<dbReference type="PANTHER" id="PTHR46196:SF4">
    <property type="entry name" value="TRANSCRIPTION FACTOR LHW"/>
    <property type="match status" value="1"/>
</dbReference>